<sequence>MKKIVLISCSKEKEPGKHRAEDLYIGNLYKKELAYAKHVIKPDMIFILSDEYHLLELPAEVARYEVDLKKQTPDEQKAWAQKVLASLKEKTDIEKDEFIILAGETHFRYLKPALKNCSTPLHEKGRIGEQEHWLKEELAKRGIKV</sequence>
<reference evidence="2 3" key="1">
    <citation type="submission" date="2013-04" db="EMBL/GenBank/DDBJ databases">
        <title>The Genome Sequence of Treponema maltophilum ATCC 51939.</title>
        <authorList>
            <consortium name="The Broad Institute Genomics Platform"/>
            <person name="Earl A."/>
            <person name="Ward D."/>
            <person name="Feldgarden M."/>
            <person name="Gevers D."/>
            <person name="Leonetti C."/>
            <person name="Blanton J.M."/>
            <person name="Dewhirst F.E."/>
            <person name="Izard J."/>
            <person name="Walker B."/>
            <person name="Young S."/>
            <person name="Zeng Q."/>
            <person name="Gargeya S."/>
            <person name="Fitzgerald M."/>
            <person name="Haas B."/>
            <person name="Abouelleil A."/>
            <person name="Allen A.W."/>
            <person name="Alvarado L."/>
            <person name="Arachchi H.M."/>
            <person name="Berlin A.M."/>
            <person name="Chapman S.B."/>
            <person name="Gainer-Dewar J."/>
            <person name="Goldberg J."/>
            <person name="Griggs A."/>
            <person name="Gujja S."/>
            <person name="Hansen M."/>
            <person name="Howarth C."/>
            <person name="Imamovic A."/>
            <person name="Ireland A."/>
            <person name="Larimer J."/>
            <person name="McCowan C."/>
            <person name="Murphy C."/>
            <person name="Pearson M."/>
            <person name="Poon T.W."/>
            <person name="Priest M."/>
            <person name="Roberts A."/>
            <person name="Saif S."/>
            <person name="Shea T."/>
            <person name="Sisk P."/>
            <person name="Sykes S."/>
            <person name="Wortman J."/>
            <person name="Nusbaum C."/>
            <person name="Birren B."/>
        </authorList>
    </citation>
    <scope>NUCLEOTIDE SEQUENCE [LARGE SCALE GENOMIC DNA]</scope>
    <source>
        <strain evidence="2 3">ATCC 51939</strain>
    </source>
</reference>
<protein>
    <recommendedName>
        <fullName evidence="1">DUF6884 domain-containing protein</fullName>
    </recommendedName>
</protein>
<proteinExistence type="predicted"/>
<dbReference type="Pfam" id="PF21818">
    <property type="entry name" value="DUF6884"/>
    <property type="match status" value="1"/>
</dbReference>
<dbReference type="Proteomes" id="UP000014541">
    <property type="component" value="Unassembled WGS sequence"/>
</dbReference>
<evidence type="ECO:0000313" key="3">
    <source>
        <dbReference type="Proteomes" id="UP000014541"/>
    </source>
</evidence>
<dbReference type="EMBL" id="ATFF01000001">
    <property type="protein sequence ID" value="EPF32479.1"/>
    <property type="molecule type" value="Genomic_DNA"/>
</dbReference>
<dbReference type="PATRIC" id="fig|1125699.3.peg.2"/>
<dbReference type="AlphaFoldDB" id="S3L6L8"/>
<dbReference type="OrthoDB" id="1493562at2"/>
<gene>
    <name evidence="2" type="ORF">HMPREF9194_00002</name>
</gene>
<dbReference type="eggNOG" id="ENOG502Z9FN">
    <property type="taxonomic scope" value="Bacteria"/>
</dbReference>
<keyword evidence="3" id="KW-1185">Reference proteome</keyword>
<organism evidence="2 3">
    <name type="scientific">Treponema maltophilum ATCC 51939</name>
    <dbReference type="NCBI Taxonomy" id="1125699"/>
    <lineage>
        <taxon>Bacteria</taxon>
        <taxon>Pseudomonadati</taxon>
        <taxon>Spirochaetota</taxon>
        <taxon>Spirochaetia</taxon>
        <taxon>Spirochaetales</taxon>
        <taxon>Treponemataceae</taxon>
        <taxon>Treponema</taxon>
    </lineage>
</organism>
<dbReference type="RefSeq" id="WP_016524311.1">
    <property type="nucleotide sequence ID" value="NZ_KE332518.1"/>
</dbReference>
<feature type="domain" description="DUF6884" evidence="1">
    <location>
        <begin position="4"/>
        <end position="136"/>
    </location>
</feature>
<accession>S3L6L8</accession>
<comment type="caution">
    <text evidence="2">The sequence shown here is derived from an EMBL/GenBank/DDBJ whole genome shotgun (WGS) entry which is preliminary data.</text>
</comment>
<name>S3L6L8_TREMA</name>
<dbReference type="HOGENOM" id="CLU_114074_1_0_12"/>
<evidence type="ECO:0000259" key="1">
    <source>
        <dbReference type="Pfam" id="PF21818"/>
    </source>
</evidence>
<evidence type="ECO:0000313" key="2">
    <source>
        <dbReference type="EMBL" id="EPF32479.1"/>
    </source>
</evidence>
<dbReference type="InterPro" id="IPR049251">
    <property type="entry name" value="DUF6884"/>
</dbReference>
<dbReference type="STRING" id="1125699.HMPREF9194_00002"/>